<dbReference type="Pfam" id="PF03780">
    <property type="entry name" value="Asp23"/>
    <property type="match status" value="1"/>
</dbReference>
<comment type="caution">
    <text evidence="3">The sequence shown here is derived from an EMBL/GenBank/DDBJ whole genome shotgun (WGS) entry which is preliminary data.</text>
</comment>
<evidence type="ECO:0000256" key="2">
    <source>
        <dbReference type="SAM" id="MobiDB-lite"/>
    </source>
</evidence>
<comment type="similarity">
    <text evidence="1">Belongs to the asp23 family.</text>
</comment>
<feature type="region of interest" description="Disordered" evidence="2">
    <location>
        <begin position="1"/>
        <end position="47"/>
    </location>
</feature>
<dbReference type="EMBL" id="JBFNQN010000024">
    <property type="protein sequence ID" value="MEW9267803.1"/>
    <property type="molecule type" value="Genomic_DNA"/>
</dbReference>
<dbReference type="InterPro" id="IPR005531">
    <property type="entry name" value="Asp23"/>
</dbReference>
<gene>
    <name evidence="3" type="ORF">AB1207_23940</name>
</gene>
<keyword evidence="4" id="KW-1185">Reference proteome</keyword>
<proteinExistence type="inferred from homology"/>
<protein>
    <submittedName>
        <fullName evidence="3">Asp23/Gls24 family envelope stress response protein</fullName>
    </submittedName>
</protein>
<accession>A0ABV3PEK7</accession>
<dbReference type="Proteomes" id="UP001555826">
    <property type="component" value="Unassembled WGS sequence"/>
</dbReference>
<reference evidence="3 4" key="1">
    <citation type="submission" date="2024-07" db="EMBL/GenBank/DDBJ databases">
        <authorList>
            <person name="Thanompreechachai J."/>
            <person name="Duangmal K."/>
        </authorList>
    </citation>
    <scope>NUCLEOTIDE SEQUENCE [LARGE SCALE GENOMIC DNA]</scope>
    <source>
        <strain evidence="3 4">KCTC 19886</strain>
    </source>
</reference>
<organism evidence="3 4">
    <name type="scientific">Kineococcus endophyticus</name>
    <dbReference type="NCBI Taxonomy" id="1181883"/>
    <lineage>
        <taxon>Bacteria</taxon>
        <taxon>Bacillati</taxon>
        <taxon>Actinomycetota</taxon>
        <taxon>Actinomycetes</taxon>
        <taxon>Kineosporiales</taxon>
        <taxon>Kineosporiaceae</taxon>
        <taxon>Kineococcus</taxon>
    </lineage>
</organism>
<evidence type="ECO:0000313" key="3">
    <source>
        <dbReference type="EMBL" id="MEW9267803.1"/>
    </source>
</evidence>
<feature type="compositionally biased region" description="Low complexity" evidence="2">
    <location>
        <begin position="1"/>
        <end position="17"/>
    </location>
</feature>
<name>A0ABV3PEK7_9ACTN</name>
<evidence type="ECO:0000256" key="1">
    <source>
        <dbReference type="ARBA" id="ARBA00005721"/>
    </source>
</evidence>
<evidence type="ECO:0000313" key="4">
    <source>
        <dbReference type="Proteomes" id="UP001555826"/>
    </source>
</evidence>
<sequence length="178" mass="18678">MADGATAVTTPTGTAAASSRNTLNPRDGQGRHARTSSTPSVRRWSGPAQAAAELTAEERTETASRGALEVKDKAVERIAEAAVFEVPGVIAAEDTAGTIATALGRAYPRVDVHVAGHRARVQIEIVTAWPRPAAGVAAAVRDHVADRLHTLAALDVDVVDVTVAKVLRPTTPERRRVQ</sequence>
<dbReference type="RefSeq" id="WP_367641297.1">
    <property type="nucleotide sequence ID" value="NZ_JBFNQN010000024.1"/>
</dbReference>